<reference evidence="3 4" key="1">
    <citation type="submission" date="2019-09" db="EMBL/GenBank/DDBJ databases">
        <title>Isolation of a novel species in the genus Cupriavidus from patients with sepsis using whole genome sequencing.</title>
        <authorList>
            <person name="Kweon O.J."/>
            <person name="Lee M.-K."/>
        </authorList>
    </citation>
    <scope>NUCLEOTIDE SEQUENCE [LARGE SCALE GENOMIC DNA]</scope>
    <source>
        <strain evidence="3 4">MKL-01</strain>
    </source>
</reference>
<dbReference type="InterPro" id="IPR036866">
    <property type="entry name" value="RibonucZ/Hydroxyglut_hydro"/>
</dbReference>
<evidence type="ECO:0000313" key="3">
    <source>
        <dbReference type="EMBL" id="KAA6120208.1"/>
    </source>
</evidence>
<evidence type="ECO:0000259" key="2">
    <source>
        <dbReference type="SMART" id="SM00849"/>
    </source>
</evidence>
<feature type="domain" description="Metallo-beta-lactamase" evidence="2">
    <location>
        <begin position="44"/>
        <end position="231"/>
    </location>
</feature>
<evidence type="ECO:0000313" key="4">
    <source>
        <dbReference type="Proteomes" id="UP000324324"/>
    </source>
</evidence>
<evidence type="ECO:0000256" key="1">
    <source>
        <dbReference type="ARBA" id="ARBA00005250"/>
    </source>
</evidence>
<name>A0A5M8A8Z3_9BURK</name>
<comment type="caution">
    <text evidence="3">The sequence shown here is derived from an EMBL/GenBank/DDBJ whole genome shotgun (WGS) entry which is preliminary data.</text>
</comment>
<accession>A0A5M8A8Z3</accession>
<dbReference type="PANTHER" id="PTHR42951:SF4">
    <property type="entry name" value="ACYL-COENZYME A THIOESTERASE MBLAC2"/>
    <property type="match status" value="1"/>
</dbReference>
<sequence>MSRVPSPVSSPALSPVLSPPLSPLLSPLAPGVYTGAVDGADPSFSPSLVAIGRDGVLVVDPGPNLRHGRRLIAAIRRRTALPVRWVVNSHPHPRQVLANAAFAELRPRPAFLASPATAERMRSRCDACLRQLVAELGSAAMAGTTIVLPRPALREGAPLDAGGVRWQVRVLANAHSASDTALYAPALRLLFAGGLAMGERVPDLRDGSLTGWQAALRALSVLPADTVVGDGVGTPRQCIVPTLAYLDSLERGIRQGLAAGVDAANALRAVPGEAFRHWQGFVPRHALNVQRAWLELEDEWMRGAPAR</sequence>
<dbReference type="AlphaFoldDB" id="A0A5M8A8Z3"/>
<dbReference type="SMART" id="SM00849">
    <property type="entry name" value="Lactamase_B"/>
    <property type="match status" value="1"/>
</dbReference>
<dbReference type="EMBL" id="VWRN01000046">
    <property type="protein sequence ID" value="KAA6120208.1"/>
    <property type="molecule type" value="Genomic_DNA"/>
</dbReference>
<dbReference type="PANTHER" id="PTHR42951">
    <property type="entry name" value="METALLO-BETA-LACTAMASE DOMAIN-CONTAINING"/>
    <property type="match status" value="1"/>
</dbReference>
<dbReference type="Gene3D" id="3.60.15.10">
    <property type="entry name" value="Ribonuclease Z/Hydroxyacylglutathione hydrolase-like"/>
    <property type="match status" value="1"/>
</dbReference>
<dbReference type="GO" id="GO:0016787">
    <property type="term" value="F:hydrolase activity"/>
    <property type="evidence" value="ECO:0007669"/>
    <property type="project" value="UniProtKB-KW"/>
</dbReference>
<comment type="similarity">
    <text evidence="1">Belongs to the metallo-beta-lactamase superfamily. Class-B beta-lactamase family.</text>
</comment>
<dbReference type="Proteomes" id="UP000324324">
    <property type="component" value="Unassembled WGS sequence"/>
</dbReference>
<organism evidence="3 4">
    <name type="scientific">Cupriavidus cauae</name>
    <dbReference type="NCBI Taxonomy" id="2608999"/>
    <lineage>
        <taxon>Bacteria</taxon>
        <taxon>Pseudomonadati</taxon>
        <taxon>Pseudomonadota</taxon>
        <taxon>Betaproteobacteria</taxon>
        <taxon>Burkholderiales</taxon>
        <taxon>Burkholderiaceae</taxon>
        <taxon>Cupriavidus</taxon>
    </lineage>
</organism>
<keyword evidence="3" id="KW-0378">Hydrolase</keyword>
<dbReference type="InterPro" id="IPR050855">
    <property type="entry name" value="NDM-1-like"/>
</dbReference>
<dbReference type="InterPro" id="IPR001279">
    <property type="entry name" value="Metallo-B-lactamas"/>
</dbReference>
<dbReference type="GO" id="GO:0017001">
    <property type="term" value="P:antibiotic catabolic process"/>
    <property type="evidence" value="ECO:0007669"/>
    <property type="project" value="UniProtKB-ARBA"/>
</dbReference>
<proteinExistence type="inferred from homology"/>
<dbReference type="SUPFAM" id="SSF56281">
    <property type="entry name" value="Metallo-hydrolase/oxidoreductase"/>
    <property type="match status" value="1"/>
</dbReference>
<protein>
    <submittedName>
        <fullName evidence="3">MBL fold metallo-hydrolase</fullName>
    </submittedName>
</protein>
<dbReference type="CDD" id="cd16282">
    <property type="entry name" value="metallo-hydrolase-like_MBL-fold"/>
    <property type="match status" value="1"/>
</dbReference>
<keyword evidence="4" id="KW-1185">Reference proteome</keyword>
<dbReference type="Pfam" id="PF00753">
    <property type="entry name" value="Lactamase_B"/>
    <property type="match status" value="1"/>
</dbReference>
<gene>
    <name evidence="3" type="ORF">F1599_17970</name>
</gene>